<evidence type="ECO:0000313" key="2">
    <source>
        <dbReference type="Proteomes" id="UP001259832"/>
    </source>
</evidence>
<gene>
    <name evidence="1" type="ORF">P3T76_001166</name>
</gene>
<name>A0AAD9GYX4_9STRA</name>
<comment type="caution">
    <text evidence="1">The sequence shown here is derived from an EMBL/GenBank/DDBJ whole genome shotgun (WGS) entry which is preliminary data.</text>
</comment>
<evidence type="ECO:0000313" key="1">
    <source>
        <dbReference type="EMBL" id="KAK1947156.1"/>
    </source>
</evidence>
<sequence length="174" mass="20125">MEADLVHFWLSILDVMDILKDVRKLMNKAPADHHLAQDNFMQVTLKLIAINKDIDKKNQSNKAENPNSEILASFTDSWANAKLVAVRNPTRLELFQSDHTINRARKVFQSSQVLPVLFDKSKMEDIADLVKFFSQAERDVFIQKSTHVFFITEYLVLVEYAEVVLPIIYSKICR</sequence>
<dbReference type="EMBL" id="JASMQC010000002">
    <property type="protein sequence ID" value="KAK1947156.1"/>
    <property type="molecule type" value="Genomic_DNA"/>
</dbReference>
<dbReference type="Proteomes" id="UP001259832">
    <property type="component" value="Unassembled WGS sequence"/>
</dbReference>
<protein>
    <submittedName>
        <fullName evidence="1">Uncharacterized protein</fullName>
    </submittedName>
</protein>
<accession>A0AAD9GYX4</accession>
<keyword evidence="2" id="KW-1185">Reference proteome</keyword>
<organism evidence="1 2">
    <name type="scientific">Phytophthora citrophthora</name>
    <dbReference type="NCBI Taxonomy" id="4793"/>
    <lineage>
        <taxon>Eukaryota</taxon>
        <taxon>Sar</taxon>
        <taxon>Stramenopiles</taxon>
        <taxon>Oomycota</taxon>
        <taxon>Peronosporomycetes</taxon>
        <taxon>Peronosporales</taxon>
        <taxon>Peronosporaceae</taxon>
        <taxon>Phytophthora</taxon>
    </lineage>
</organism>
<reference evidence="1" key="1">
    <citation type="submission" date="2023-08" db="EMBL/GenBank/DDBJ databases">
        <title>Reference Genome Resource for the Citrus Pathogen Phytophthora citrophthora.</title>
        <authorList>
            <person name="Moller H."/>
            <person name="Coetzee B."/>
            <person name="Rose L.J."/>
            <person name="Van Niekerk J.M."/>
        </authorList>
    </citation>
    <scope>NUCLEOTIDE SEQUENCE</scope>
    <source>
        <strain evidence="1">STE-U-9442</strain>
    </source>
</reference>
<proteinExistence type="predicted"/>
<dbReference type="AlphaFoldDB" id="A0AAD9GYX4"/>